<organism evidence="1">
    <name type="scientific">Anguilla anguilla</name>
    <name type="common">European freshwater eel</name>
    <name type="synonym">Muraena anguilla</name>
    <dbReference type="NCBI Taxonomy" id="7936"/>
    <lineage>
        <taxon>Eukaryota</taxon>
        <taxon>Metazoa</taxon>
        <taxon>Chordata</taxon>
        <taxon>Craniata</taxon>
        <taxon>Vertebrata</taxon>
        <taxon>Euteleostomi</taxon>
        <taxon>Actinopterygii</taxon>
        <taxon>Neopterygii</taxon>
        <taxon>Teleostei</taxon>
        <taxon>Anguilliformes</taxon>
        <taxon>Anguillidae</taxon>
        <taxon>Anguilla</taxon>
    </lineage>
</organism>
<accession>A0A0E9WXU0</accession>
<reference evidence="1" key="2">
    <citation type="journal article" date="2015" name="Fish Shellfish Immunol.">
        <title>Early steps in the European eel (Anguilla anguilla)-Vibrio vulnificus interaction in the gills: Role of the RtxA13 toxin.</title>
        <authorList>
            <person name="Callol A."/>
            <person name="Pajuelo D."/>
            <person name="Ebbesson L."/>
            <person name="Teles M."/>
            <person name="MacKenzie S."/>
            <person name="Amaro C."/>
        </authorList>
    </citation>
    <scope>NUCLEOTIDE SEQUENCE</scope>
</reference>
<reference evidence="1" key="1">
    <citation type="submission" date="2014-11" db="EMBL/GenBank/DDBJ databases">
        <authorList>
            <person name="Amaro Gonzalez C."/>
        </authorList>
    </citation>
    <scope>NUCLEOTIDE SEQUENCE</scope>
</reference>
<dbReference type="AlphaFoldDB" id="A0A0E9WXU0"/>
<sequence length="68" mass="7819">MHCLKHVVQVSFLKGTCVPSLYKRYCLLPLRVLDLFRLLMWAVQVRALTWAGSHVALRSSFSPLCVKM</sequence>
<dbReference type="EMBL" id="GBXM01013571">
    <property type="protein sequence ID" value="JAH95006.1"/>
    <property type="molecule type" value="Transcribed_RNA"/>
</dbReference>
<proteinExistence type="predicted"/>
<evidence type="ECO:0000313" key="1">
    <source>
        <dbReference type="EMBL" id="JAH95006.1"/>
    </source>
</evidence>
<protein>
    <submittedName>
        <fullName evidence="1">Uncharacterized protein</fullName>
    </submittedName>
</protein>
<name>A0A0E9WXU0_ANGAN</name>